<organism evidence="1 2">
    <name type="scientific">Micromonospora andamanensis</name>
    <dbReference type="NCBI Taxonomy" id="1287068"/>
    <lineage>
        <taxon>Bacteria</taxon>
        <taxon>Bacillati</taxon>
        <taxon>Actinomycetota</taxon>
        <taxon>Actinomycetes</taxon>
        <taxon>Micromonosporales</taxon>
        <taxon>Micromonosporaceae</taxon>
        <taxon>Micromonospora</taxon>
    </lineage>
</organism>
<name>A0ABQ4I1R0_9ACTN</name>
<gene>
    <name evidence="1" type="ORF">Van01_50740</name>
</gene>
<keyword evidence="2" id="KW-1185">Reference proteome</keyword>
<accession>A0ABQ4I1R0</accession>
<dbReference type="Proteomes" id="UP000647017">
    <property type="component" value="Unassembled WGS sequence"/>
</dbReference>
<reference evidence="1 2" key="1">
    <citation type="submission" date="2021-01" db="EMBL/GenBank/DDBJ databases">
        <title>Whole genome shotgun sequence of Verrucosispora andamanensis NBRC 109075.</title>
        <authorList>
            <person name="Komaki H."/>
            <person name="Tamura T."/>
        </authorList>
    </citation>
    <scope>NUCLEOTIDE SEQUENCE [LARGE SCALE GENOMIC DNA]</scope>
    <source>
        <strain evidence="1 2">NBRC 109075</strain>
    </source>
</reference>
<comment type="caution">
    <text evidence="1">The sequence shown here is derived from an EMBL/GenBank/DDBJ whole genome shotgun (WGS) entry which is preliminary data.</text>
</comment>
<evidence type="ECO:0000313" key="1">
    <source>
        <dbReference type="EMBL" id="GIJ11860.1"/>
    </source>
</evidence>
<sequence length="72" mass="7555">MLVPTMFIAWTGAYSEPAGTFASESVVTSVGTTALAKVREDVARAVQSALDVDIVVQHVGYRAALEVADQAD</sequence>
<evidence type="ECO:0000313" key="2">
    <source>
        <dbReference type="Proteomes" id="UP000647017"/>
    </source>
</evidence>
<protein>
    <submittedName>
        <fullName evidence="1">Uncharacterized protein</fullName>
    </submittedName>
</protein>
<dbReference type="EMBL" id="BOOZ01000039">
    <property type="protein sequence ID" value="GIJ11860.1"/>
    <property type="molecule type" value="Genomic_DNA"/>
</dbReference>
<proteinExistence type="predicted"/>